<reference evidence="2 3" key="1">
    <citation type="submission" date="2019-11" db="EMBL/GenBank/DDBJ databases">
        <authorList>
            <person name="Criscuolo A."/>
        </authorList>
    </citation>
    <scope>NUCLEOTIDE SEQUENCE [LARGE SCALE GENOMIC DNA]</scope>
    <source>
        <strain evidence="2">CIP111667</strain>
    </source>
</reference>
<gene>
    <name evidence="2" type="ORF">HALOF300_02954</name>
</gene>
<comment type="caution">
    <text evidence="2">The sequence shown here is derived from an EMBL/GenBank/DDBJ whole genome shotgun (WGS) entry which is preliminary data.</text>
</comment>
<dbReference type="Proteomes" id="UP000419743">
    <property type="component" value="Unassembled WGS sequence"/>
</dbReference>
<name>A0A7M4DLD7_9MICO</name>
<organism evidence="2 3">
    <name type="scientific">Occultella aeris</name>
    <dbReference type="NCBI Taxonomy" id="2761496"/>
    <lineage>
        <taxon>Bacteria</taxon>
        <taxon>Bacillati</taxon>
        <taxon>Actinomycetota</taxon>
        <taxon>Actinomycetes</taxon>
        <taxon>Micrococcales</taxon>
        <taxon>Ruaniaceae</taxon>
        <taxon>Occultella</taxon>
    </lineage>
</organism>
<feature type="region of interest" description="Disordered" evidence="1">
    <location>
        <begin position="1"/>
        <end position="56"/>
    </location>
</feature>
<proteinExistence type="predicted"/>
<keyword evidence="3" id="KW-1185">Reference proteome</keyword>
<evidence type="ECO:0000256" key="1">
    <source>
        <dbReference type="SAM" id="MobiDB-lite"/>
    </source>
</evidence>
<accession>A0A7M4DLD7</accession>
<feature type="compositionally biased region" description="Low complexity" evidence="1">
    <location>
        <begin position="1"/>
        <end position="17"/>
    </location>
</feature>
<dbReference type="EMBL" id="CACRYJ010000044">
    <property type="protein sequence ID" value="VZO38073.1"/>
    <property type="molecule type" value="Genomic_DNA"/>
</dbReference>
<evidence type="ECO:0000313" key="3">
    <source>
        <dbReference type="Proteomes" id="UP000419743"/>
    </source>
</evidence>
<protein>
    <submittedName>
        <fullName evidence="2">Uncharacterized protein</fullName>
    </submittedName>
</protein>
<evidence type="ECO:0000313" key="2">
    <source>
        <dbReference type="EMBL" id="VZO38073.1"/>
    </source>
</evidence>
<sequence length="56" mass="5956">MGATGDYDSTDDTGSGAETPASDTESHRPWPQPDDDDPEGHQPGPRGPHNREAAIR</sequence>
<dbReference type="AlphaFoldDB" id="A0A7M4DLD7"/>